<dbReference type="Gene3D" id="1.10.287.70">
    <property type="match status" value="1"/>
</dbReference>
<sequence length="222" mass="25615">MLLGIITYIAISIFIMIIIYNQKNIIEKFLINLIFLMIGTISALAELYIAIHVPKNEEIVYLKKPIIFSVLFISLLLMLMLHNMYYIWKEINSLENTHVKWQKLMYNNRFLFFIASITISISIVIFAYGFLYYIINNLPPDIISDLNGNFMDDGGKKSLVDCIYFSGVTFFTVGYGDMIPKGVFLCILVLLEMVTSYILSIISIPILLSILVGRQENMYIKK</sequence>
<dbReference type="SUPFAM" id="SSF81324">
    <property type="entry name" value="Voltage-gated potassium channels"/>
    <property type="match status" value="1"/>
</dbReference>
<gene>
    <name evidence="3" type="ORF">CPAL_07790</name>
</gene>
<dbReference type="InterPro" id="IPR013099">
    <property type="entry name" value="K_chnl_dom"/>
</dbReference>
<dbReference type="AlphaFoldDB" id="A0A2T0AXB9"/>
<reference evidence="3 4" key="1">
    <citation type="submission" date="2018-03" db="EMBL/GenBank/DDBJ databases">
        <title>Genome sequence of Clostridium thermopalmarium DSM 5974.</title>
        <authorList>
            <person name="Poehlein A."/>
            <person name="Daniel R."/>
        </authorList>
    </citation>
    <scope>NUCLEOTIDE SEQUENCE [LARGE SCALE GENOMIC DNA]</scope>
    <source>
        <strain evidence="3 4">DSM 5974</strain>
    </source>
</reference>
<keyword evidence="1" id="KW-0472">Membrane</keyword>
<keyword evidence="1" id="KW-1133">Transmembrane helix</keyword>
<feature type="domain" description="Potassium channel" evidence="2">
    <location>
        <begin position="122"/>
        <end position="209"/>
    </location>
</feature>
<feature type="transmembrane region" description="Helical" evidence="1">
    <location>
        <begin position="109"/>
        <end position="135"/>
    </location>
</feature>
<keyword evidence="4" id="KW-1185">Reference proteome</keyword>
<proteinExistence type="predicted"/>
<feature type="transmembrane region" description="Helical" evidence="1">
    <location>
        <begin position="29"/>
        <end position="51"/>
    </location>
</feature>
<feature type="transmembrane region" description="Helical" evidence="1">
    <location>
        <begin position="182"/>
        <end position="212"/>
    </location>
</feature>
<feature type="transmembrane region" description="Helical" evidence="1">
    <location>
        <begin position="6"/>
        <end position="22"/>
    </location>
</feature>
<evidence type="ECO:0000259" key="2">
    <source>
        <dbReference type="Pfam" id="PF07885"/>
    </source>
</evidence>
<feature type="transmembrane region" description="Helical" evidence="1">
    <location>
        <begin position="66"/>
        <end position="88"/>
    </location>
</feature>
<dbReference type="Proteomes" id="UP000239614">
    <property type="component" value="Unassembled WGS sequence"/>
</dbReference>
<organism evidence="3 4">
    <name type="scientific">Clostridium thermopalmarium DSM 5974</name>
    <dbReference type="NCBI Taxonomy" id="1121340"/>
    <lineage>
        <taxon>Bacteria</taxon>
        <taxon>Bacillati</taxon>
        <taxon>Bacillota</taxon>
        <taxon>Clostridia</taxon>
        <taxon>Eubacteriales</taxon>
        <taxon>Clostridiaceae</taxon>
        <taxon>Clostridium</taxon>
    </lineage>
</organism>
<accession>A0A2T0AXB9</accession>
<name>A0A2T0AXB9_9CLOT</name>
<protein>
    <submittedName>
        <fullName evidence="3">Ion channel</fullName>
    </submittedName>
</protein>
<evidence type="ECO:0000256" key="1">
    <source>
        <dbReference type="SAM" id="Phobius"/>
    </source>
</evidence>
<dbReference type="Pfam" id="PF07885">
    <property type="entry name" value="Ion_trans_2"/>
    <property type="match status" value="1"/>
</dbReference>
<dbReference type="OrthoDB" id="268207at2"/>
<evidence type="ECO:0000313" key="3">
    <source>
        <dbReference type="EMBL" id="PRR75227.1"/>
    </source>
</evidence>
<keyword evidence="1" id="KW-0812">Transmembrane</keyword>
<dbReference type="EMBL" id="PVXN01000012">
    <property type="protein sequence ID" value="PRR75227.1"/>
    <property type="molecule type" value="Genomic_DNA"/>
</dbReference>
<comment type="caution">
    <text evidence="3">The sequence shown here is derived from an EMBL/GenBank/DDBJ whole genome shotgun (WGS) entry which is preliminary data.</text>
</comment>
<evidence type="ECO:0000313" key="4">
    <source>
        <dbReference type="Proteomes" id="UP000239614"/>
    </source>
</evidence>
<dbReference type="RefSeq" id="WP_106024126.1">
    <property type="nucleotide sequence ID" value="NZ_PVXN01000012.1"/>
</dbReference>